<dbReference type="SUPFAM" id="SSF50978">
    <property type="entry name" value="WD40 repeat-like"/>
    <property type="match status" value="1"/>
</dbReference>
<evidence type="ECO:0000256" key="1">
    <source>
        <dbReference type="ARBA" id="ARBA00022737"/>
    </source>
</evidence>
<dbReference type="InParanoid" id="A2E3B8"/>
<dbReference type="OMA" id="ANWGYRI"/>
<keyword evidence="1" id="KW-0677">Repeat</keyword>
<dbReference type="AlphaFoldDB" id="A2E3B8"/>
<dbReference type="InterPro" id="IPR036322">
    <property type="entry name" value="WD40_repeat_dom_sf"/>
</dbReference>
<protein>
    <recommendedName>
        <fullName evidence="5">EF hand family protein</fullName>
    </recommendedName>
</protein>
<dbReference type="InterPro" id="IPR015943">
    <property type="entry name" value="WD40/YVTN_repeat-like_dom_sf"/>
</dbReference>
<dbReference type="PROSITE" id="PS50082">
    <property type="entry name" value="WD_REPEATS_2"/>
    <property type="match status" value="1"/>
</dbReference>
<dbReference type="PANTHER" id="PTHR44324:SF4">
    <property type="entry name" value="WD40 REPEAT DOMAIN 95"/>
    <property type="match status" value="1"/>
</dbReference>
<dbReference type="eggNOG" id="KOG0285">
    <property type="taxonomic scope" value="Eukaryota"/>
</dbReference>
<dbReference type="Gene3D" id="2.130.10.10">
    <property type="entry name" value="YVTN repeat-like/Quinoprotein amine dehydrogenase"/>
    <property type="match status" value="3"/>
</dbReference>
<sequence>MAENLPQPTPSEERDLLAHYDPLSEFNILSFISWDDETLRKLAQEWNLRGKDGLTVAEFIHVMLKVFPKPDKRNQHQRKQWAHKLFNFFIQIDCDHKNKIEWDQFLSFITACCVFDREKTRVDTVVQYHFEKEIIDHAGNFTVLKFIYDSINDHIISFNANGTVQIYSPSTLSLIKKISLHGRPIISVYDGALINERSLLAVCYPTGIQIISTMQGCSLAQDIETTDTTHFCIMYEPVSHSLFTGSENGRLHQWQAENWGEKPSHMNWRCVNSIKVTNGSAITCVTTIPNSGSFVTGDEDGQLIVWDTKNVRLIHRIQAHHAPIHTIVHSDSMHALMTAAYETTVCAWNPFIPFLISKITCPTGVVTAMTCLPDSPHLVIADRNGNLHIINSRTMQIVQTFQISPFGQFASRVNITQTTYKQLTHSLQTTGSFPVTSLCHCGPRKRFILGGRMIRFYEYEENIQPMLSDRLPIRAALHNSQFHVICTCSGCNIRHWETANGLMHCVFRKVTQSNITCMCTDCPQTLLFVATQGGELITLHFPTSSLMHNVGKQSSAITAVNHLKNINIIVTAGWANFITLWNNKNDGRLIDLLTEKKEDLLCMAVSEEYLMLAAGTGKGEINIWDLKEFKLVCVLHPQNCETEILSLTFVEHSSLLVSSDAEGYITIWSVVTDEPCAVSQLPNFYIESQTSNILSMCVVENYLLTADHCGEVRLWDISQLASQFTAPDDKKVNIERVEFLSLLNQKGKSVRYYTTQVPHINSSICVMPVGSFQLILKWKAHHSPITSISSFYANKKPIIMTSSNDCCVAVWDMRTGMCKGFLQSNPQFGLTERKWTLQYNPKEDQIITEEDLLLLLDSADNIQTPPSSPRELDI</sequence>
<organism evidence="3 4">
    <name type="scientific">Trichomonas vaginalis (strain ATCC PRA-98 / G3)</name>
    <dbReference type="NCBI Taxonomy" id="412133"/>
    <lineage>
        <taxon>Eukaryota</taxon>
        <taxon>Metamonada</taxon>
        <taxon>Parabasalia</taxon>
        <taxon>Trichomonadida</taxon>
        <taxon>Trichomonadidae</taxon>
        <taxon>Trichomonas</taxon>
    </lineage>
</organism>
<feature type="repeat" description="WD" evidence="2">
    <location>
        <begin position="275"/>
        <end position="316"/>
    </location>
</feature>
<dbReference type="RefSeq" id="XP_001325032.1">
    <property type="nucleotide sequence ID" value="XM_001324997.1"/>
</dbReference>
<dbReference type="InterPro" id="IPR051242">
    <property type="entry name" value="WD-EF-hand_domain"/>
</dbReference>
<dbReference type="InterPro" id="IPR011992">
    <property type="entry name" value="EF-hand-dom_pair"/>
</dbReference>
<name>A2E3B8_TRIV3</name>
<dbReference type="SUPFAM" id="SSF47473">
    <property type="entry name" value="EF-hand"/>
    <property type="match status" value="1"/>
</dbReference>
<dbReference type="InterPro" id="IPR011047">
    <property type="entry name" value="Quinoprotein_ADH-like_sf"/>
</dbReference>
<reference evidence="3" key="2">
    <citation type="journal article" date="2007" name="Science">
        <title>Draft genome sequence of the sexually transmitted pathogen Trichomonas vaginalis.</title>
        <authorList>
            <person name="Carlton J.M."/>
            <person name="Hirt R.P."/>
            <person name="Silva J.C."/>
            <person name="Delcher A.L."/>
            <person name="Schatz M."/>
            <person name="Zhao Q."/>
            <person name="Wortman J.R."/>
            <person name="Bidwell S.L."/>
            <person name="Alsmark U.C.M."/>
            <person name="Besteiro S."/>
            <person name="Sicheritz-Ponten T."/>
            <person name="Noel C.J."/>
            <person name="Dacks J.B."/>
            <person name="Foster P.G."/>
            <person name="Simillion C."/>
            <person name="Van de Peer Y."/>
            <person name="Miranda-Saavedra D."/>
            <person name="Barton G.J."/>
            <person name="Westrop G.D."/>
            <person name="Mueller S."/>
            <person name="Dessi D."/>
            <person name="Fiori P.L."/>
            <person name="Ren Q."/>
            <person name="Paulsen I."/>
            <person name="Zhang H."/>
            <person name="Bastida-Corcuera F.D."/>
            <person name="Simoes-Barbosa A."/>
            <person name="Brown M.T."/>
            <person name="Hayes R.D."/>
            <person name="Mukherjee M."/>
            <person name="Okumura C.Y."/>
            <person name="Schneider R."/>
            <person name="Smith A.J."/>
            <person name="Vanacova S."/>
            <person name="Villalvazo M."/>
            <person name="Haas B.J."/>
            <person name="Pertea M."/>
            <person name="Feldblyum T.V."/>
            <person name="Utterback T.R."/>
            <person name="Shu C.L."/>
            <person name="Osoegawa K."/>
            <person name="de Jong P.J."/>
            <person name="Hrdy I."/>
            <person name="Horvathova L."/>
            <person name="Zubacova Z."/>
            <person name="Dolezal P."/>
            <person name="Malik S.B."/>
            <person name="Logsdon J.M. Jr."/>
            <person name="Henze K."/>
            <person name="Gupta A."/>
            <person name="Wang C.C."/>
            <person name="Dunne R.L."/>
            <person name="Upcroft J.A."/>
            <person name="Upcroft P."/>
            <person name="White O."/>
            <person name="Salzberg S.L."/>
            <person name="Tang P."/>
            <person name="Chiu C.-H."/>
            <person name="Lee Y.-S."/>
            <person name="Embley T.M."/>
            <person name="Coombs G.H."/>
            <person name="Mottram J.C."/>
            <person name="Tachezy J."/>
            <person name="Fraser-Liggett C.M."/>
            <person name="Johnson P.J."/>
        </authorList>
    </citation>
    <scope>NUCLEOTIDE SEQUENCE [LARGE SCALE GENOMIC DNA]</scope>
    <source>
        <strain evidence="3">G3</strain>
    </source>
</reference>
<dbReference type="OrthoDB" id="292132at2759"/>
<proteinExistence type="predicted"/>
<gene>
    <name evidence="3" type="ORF">TVAG_221620</name>
</gene>
<accession>A2E3B8</accession>
<dbReference type="Proteomes" id="UP000001542">
    <property type="component" value="Unassembled WGS sequence"/>
</dbReference>
<evidence type="ECO:0000313" key="3">
    <source>
        <dbReference type="EMBL" id="EAY12809.1"/>
    </source>
</evidence>
<reference evidence="3" key="1">
    <citation type="submission" date="2006-10" db="EMBL/GenBank/DDBJ databases">
        <authorList>
            <person name="Amadeo P."/>
            <person name="Zhao Q."/>
            <person name="Wortman J."/>
            <person name="Fraser-Liggett C."/>
            <person name="Carlton J."/>
        </authorList>
    </citation>
    <scope>NUCLEOTIDE SEQUENCE</scope>
    <source>
        <strain evidence="3">G3</strain>
    </source>
</reference>
<dbReference type="VEuPathDB" id="TrichDB:TVAGG3_0970120"/>
<keyword evidence="4" id="KW-1185">Reference proteome</keyword>
<evidence type="ECO:0008006" key="5">
    <source>
        <dbReference type="Google" id="ProtNLM"/>
    </source>
</evidence>
<dbReference type="KEGG" id="tva:4770776"/>
<dbReference type="SMART" id="SM00320">
    <property type="entry name" value="WD40"/>
    <property type="match status" value="10"/>
</dbReference>
<dbReference type="InterPro" id="IPR001680">
    <property type="entry name" value="WD40_rpt"/>
</dbReference>
<dbReference type="Pfam" id="PF00400">
    <property type="entry name" value="WD40"/>
    <property type="match status" value="2"/>
</dbReference>
<dbReference type="PANTHER" id="PTHR44324">
    <property type="entry name" value="WD40 REPEAT DOMAIN 95"/>
    <property type="match status" value="1"/>
</dbReference>
<evidence type="ECO:0000256" key="2">
    <source>
        <dbReference type="PROSITE-ProRule" id="PRU00221"/>
    </source>
</evidence>
<evidence type="ECO:0000313" key="4">
    <source>
        <dbReference type="Proteomes" id="UP000001542"/>
    </source>
</evidence>
<dbReference type="STRING" id="5722.A2E3B8"/>
<keyword evidence="2" id="KW-0853">WD repeat</keyword>
<dbReference type="EMBL" id="DS113295">
    <property type="protein sequence ID" value="EAY12809.1"/>
    <property type="molecule type" value="Genomic_DNA"/>
</dbReference>
<dbReference type="SUPFAM" id="SSF50998">
    <property type="entry name" value="Quinoprotein alcohol dehydrogenase-like"/>
    <property type="match status" value="1"/>
</dbReference>
<dbReference type="VEuPathDB" id="TrichDB:TVAG_221620"/>